<evidence type="ECO:0000313" key="2">
    <source>
        <dbReference type="Proteomes" id="UP001054945"/>
    </source>
</evidence>
<accession>A0AAV4MR99</accession>
<keyword evidence="2" id="KW-1185">Reference proteome</keyword>
<comment type="caution">
    <text evidence="1">The sequence shown here is derived from an EMBL/GenBank/DDBJ whole genome shotgun (WGS) entry which is preliminary data.</text>
</comment>
<dbReference type="EMBL" id="BPLR01002546">
    <property type="protein sequence ID" value="GIX74971.1"/>
    <property type="molecule type" value="Genomic_DNA"/>
</dbReference>
<proteinExistence type="predicted"/>
<organism evidence="1 2">
    <name type="scientific">Caerostris extrusa</name>
    <name type="common">Bark spider</name>
    <name type="synonym">Caerostris bankana</name>
    <dbReference type="NCBI Taxonomy" id="172846"/>
    <lineage>
        <taxon>Eukaryota</taxon>
        <taxon>Metazoa</taxon>
        <taxon>Ecdysozoa</taxon>
        <taxon>Arthropoda</taxon>
        <taxon>Chelicerata</taxon>
        <taxon>Arachnida</taxon>
        <taxon>Araneae</taxon>
        <taxon>Araneomorphae</taxon>
        <taxon>Entelegynae</taxon>
        <taxon>Araneoidea</taxon>
        <taxon>Araneidae</taxon>
        <taxon>Caerostris</taxon>
    </lineage>
</organism>
<reference evidence="1 2" key="1">
    <citation type="submission" date="2021-06" db="EMBL/GenBank/DDBJ databases">
        <title>Caerostris extrusa draft genome.</title>
        <authorList>
            <person name="Kono N."/>
            <person name="Arakawa K."/>
        </authorList>
    </citation>
    <scope>NUCLEOTIDE SEQUENCE [LARGE SCALE GENOMIC DNA]</scope>
</reference>
<name>A0AAV4MR99_CAEEX</name>
<dbReference type="Proteomes" id="UP001054945">
    <property type="component" value="Unassembled WGS sequence"/>
</dbReference>
<evidence type="ECO:0000313" key="1">
    <source>
        <dbReference type="EMBL" id="GIX74971.1"/>
    </source>
</evidence>
<dbReference type="AlphaFoldDB" id="A0AAV4MR99"/>
<sequence length="127" mass="14528">MREREKKKKTIAGYSYHSRTQEITPFAPRGIRLYPSDRILGPVIKCDTSKVPNIAIYHFTELLTQTVKSARIRAQSLTLRIWKLEVWKGTNGGGWGWGGVEYYRSKGIKTTFGIVEGISRERPTGKR</sequence>
<protein>
    <submittedName>
        <fullName evidence="1">Uncharacterized protein</fullName>
    </submittedName>
</protein>
<gene>
    <name evidence="1" type="ORF">CEXT_772021</name>
</gene>